<feature type="transmembrane region" description="Helical" evidence="2">
    <location>
        <begin position="39"/>
        <end position="59"/>
    </location>
</feature>
<reference evidence="3 4" key="1">
    <citation type="submission" date="2020-02" db="EMBL/GenBank/DDBJ databases">
        <authorList>
            <person name="Zheng R.K."/>
            <person name="Sun C.M."/>
        </authorList>
    </citation>
    <scope>NUCLEOTIDE SEQUENCE [LARGE SCALE GENOMIC DNA]</scope>
    <source>
        <strain evidence="4">rifampicinis</strain>
    </source>
</reference>
<dbReference type="InterPro" id="IPR021682">
    <property type="entry name" value="DUF2933"/>
</dbReference>
<dbReference type="EMBL" id="CP062983">
    <property type="protein sequence ID" value="QPC83146.1"/>
    <property type="molecule type" value="Genomic_DNA"/>
</dbReference>
<protein>
    <submittedName>
        <fullName evidence="3">DUF2933 domain-containing protein</fullName>
    </submittedName>
</protein>
<evidence type="ECO:0000313" key="3">
    <source>
        <dbReference type="EMBL" id="QPC83146.1"/>
    </source>
</evidence>
<feature type="region of interest" description="Disordered" evidence="1">
    <location>
        <begin position="62"/>
        <end position="87"/>
    </location>
</feature>
<feature type="compositionally biased region" description="Basic and acidic residues" evidence="1">
    <location>
        <begin position="73"/>
        <end position="87"/>
    </location>
</feature>
<dbReference type="Pfam" id="PF11666">
    <property type="entry name" value="DUF2933"/>
    <property type="match status" value="1"/>
</dbReference>
<evidence type="ECO:0000313" key="4">
    <source>
        <dbReference type="Proteomes" id="UP000594468"/>
    </source>
</evidence>
<sequence>MNAIQKININKLLGSPTRMVFVTFLAISAFFLITEHTAHVFGLLPYALLLLCPFLHLFMHGKHGSHSHSSNTIDEKPKHRHEGDDYE</sequence>
<dbReference type="AlphaFoldDB" id="A0A7S8IF14"/>
<keyword evidence="2" id="KW-0812">Transmembrane</keyword>
<name>A0A7S8IF14_9CHLR</name>
<dbReference type="RefSeq" id="WP_195171215.1">
    <property type="nucleotide sequence ID" value="NZ_CP062983.1"/>
</dbReference>
<dbReference type="KEGG" id="pmet:G4Y79_01870"/>
<evidence type="ECO:0000256" key="2">
    <source>
        <dbReference type="SAM" id="Phobius"/>
    </source>
</evidence>
<evidence type="ECO:0000256" key="1">
    <source>
        <dbReference type="SAM" id="MobiDB-lite"/>
    </source>
</evidence>
<organism evidence="3 4">
    <name type="scientific">Phototrophicus methaneseepsis</name>
    <dbReference type="NCBI Taxonomy" id="2710758"/>
    <lineage>
        <taxon>Bacteria</taxon>
        <taxon>Bacillati</taxon>
        <taxon>Chloroflexota</taxon>
        <taxon>Candidatus Thermofontia</taxon>
        <taxon>Phototrophicales</taxon>
        <taxon>Phototrophicaceae</taxon>
        <taxon>Phototrophicus</taxon>
    </lineage>
</organism>
<keyword evidence="2" id="KW-0472">Membrane</keyword>
<gene>
    <name evidence="3" type="ORF">G4Y79_01870</name>
</gene>
<proteinExistence type="predicted"/>
<keyword evidence="4" id="KW-1185">Reference proteome</keyword>
<dbReference type="Proteomes" id="UP000594468">
    <property type="component" value="Chromosome"/>
</dbReference>
<keyword evidence="2" id="KW-1133">Transmembrane helix</keyword>
<feature type="transmembrane region" description="Helical" evidence="2">
    <location>
        <begin position="12"/>
        <end position="33"/>
    </location>
</feature>
<accession>A0A7S8IF14</accession>